<feature type="compositionally biased region" description="Basic and acidic residues" evidence="7">
    <location>
        <begin position="744"/>
        <end position="758"/>
    </location>
</feature>
<protein>
    <submittedName>
        <fullName evidence="10">Wsc 2</fullName>
    </submittedName>
</protein>
<feature type="region of interest" description="Disordered" evidence="7">
    <location>
        <begin position="248"/>
        <end position="267"/>
    </location>
</feature>
<feature type="signal peptide" evidence="8">
    <location>
        <begin position="1"/>
        <end position="20"/>
    </location>
</feature>
<evidence type="ECO:0000256" key="2">
    <source>
        <dbReference type="ARBA" id="ARBA00022692"/>
    </source>
</evidence>
<accession>A0A395SQ51</accession>
<evidence type="ECO:0000256" key="6">
    <source>
        <dbReference type="ARBA" id="ARBA00023180"/>
    </source>
</evidence>
<dbReference type="InterPro" id="IPR002889">
    <property type="entry name" value="WSC_carb-bd"/>
</dbReference>
<reference evidence="10 11" key="1">
    <citation type="journal article" date="2018" name="PLoS Pathog.">
        <title>Evolution of structural diversity of trichothecenes, a family of toxins produced by plant pathogenic and entomopathogenic fungi.</title>
        <authorList>
            <person name="Proctor R.H."/>
            <person name="McCormick S.P."/>
            <person name="Kim H.S."/>
            <person name="Cardoza R.E."/>
            <person name="Stanley A.M."/>
            <person name="Lindo L."/>
            <person name="Kelly A."/>
            <person name="Brown D.W."/>
            <person name="Lee T."/>
            <person name="Vaughan M.M."/>
            <person name="Alexander N.J."/>
            <person name="Busman M."/>
            <person name="Gutierrez S."/>
        </authorList>
    </citation>
    <scope>NUCLEOTIDE SEQUENCE [LARGE SCALE GENOMIC DNA]</scope>
    <source>
        <strain evidence="10 11">NRRL 3299</strain>
    </source>
</reference>
<dbReference type="PANTHER" id="PTHR24269:SF16">
    <property type="entry name" value="PROTEIN SLG1"/>
    <property type="match status" value="1"/>
</dbReference>
<evidence type="ECO:0000313" key="11">
    <source>
        <dbReference type="Proteomes" id="UP000266152"/>
    </source>
</evidence>
<organism evidence="10 11">
    <name type="scientific">Fusarium sporotrichioides</name>
    <dbReference type="NCBI Taxonomy" id="5514"/>
    <lineage>
        <taxon>Eukaryota</taxon>
        <taxon>Fungi</taxon>
        <taxon>Dikarya</taxon>
        <taxon>Ascomycota</taxon>
        <taxon>Pezizomycotina</taxon>
        <taxon>Sordariomycetes</taxon>
        <taxon>Hypocreomycetidae</taxon>
        <taxon>Hypocreales</taxon>
        <taxon>Nectriaceae</taxon>
        <taxon>Fusarium</taxon>
    </lineage>
</organism>
<dbReference type="PROSITE" id="PS51212">
    <property type="entry name" value="WSC"/>
    <property type="match status" value="3"/>
</dbReference>
<keyword evidence="11" id="KW-1185">Reference proteome</keyword>
<sequence length="839" mass="92920">MARFILVYAALFLWVALAVAQFDYNNLLKGCYHGRSDDFTFGGLARTQPQRERCAVVCSKRGQTFVAFGTINCFCAESEPPSTNEVDMSRCEAHGLDGWNAPKLRDVDGIEEVFVVFNIDPKRNGHGSESVPQHEATSSPQSALPTTLSSTASPSKPIGCFPGLPLDVDLNKITITEDERRECAKSCGEEGKAAVVFSGLKCGCTDILPDHSTRVEDISVWSSGAGVNLEGYKPKLNEHLYKPSETPINLPEPNQRPRHACFRNPPSPKDRRYKALYPNNPEVCYRFCEKHNKRYIFLQANDCWCSNTYPGEMEELNGDQCDIKCYPDNLSQCGGRSSYSVYSLGAQAKPAPLPKKQIGQCFSSRALTSRRVMGMGDQEDFRERCLDRCIILAWSLAITHAREMMKAAVVGPKAACFITLSTPRALQMMFSGTRVGGLSIFQSDVRPHGMDAGAIRLLLSTTHIAYRPTQSGVVRRRSDSSCKSACPGHPYDDCGGPQAWTVVNTGLVTHVPYDKPRHKEQTDNHDNLKTGSNKASLLGCYDTESVTPGAVHVHIGNGRVELCASRCRNMKKPVSALQDNRCVCRDTLPRKDSRVDGSHCNFACQDAEIGSCGGKSNWSIYNSGLQASIQIEANTKPTHGCFKFDRLLSTRVTPQLLRVDIHNANRGRSGRSCAAYCAEEGYPVALRHSSECFCSPGLPQERKRVEDELCSYQCRGEKLETCGGPSYAYTVYKTDAYMPDLHNEEKSKSKVKMPKEEDPGSSPDSRPQCLHPTLEKANEVLNVVAYKAAAVTREIQNGFFWVRDKAQHVFDVCLWNVMVFFSNVLYRLGFLSAEGVVEL</sequence>
<keyword evidence="6" id="KW-0325">Glycoprotein</keyword>
<dbReference type="InterPro" id="IPR051836">
    <property type="entry name" value="Kremen_rcpt"/>
</dbReference>
<feature type="chain" id="PRO_5017456769" evidence="8">
    <location>
        <begin position="21"/>
        <end position="839"/>
    </location>
</feature>
<evidence type="ECO:0000256" key="7">
    <source>
        <dbReference type="SAM" id="MobiDB-lite"/>
    </source>
</evidence>
<name>A0A395SQ51_FUSSP</name>
<feature type="domain" description="WSC" evidence="9">
    <location>
        <begin position="635"/>
        <end position="735"/>
    </location>
</feature>
<dbReference type="EMBL" id="PXOF01000020">
    <property type="protein sequence ID" value="RGP74583.1"/>
    <property type="molecule type" value="Genomic_DNA"/>
</dbReference>
<dbReference type="STRING" id="5514.A0A395SQ51"/>
<keyword evidence="2" id="KW-0812">Transmembrane</keyword>
<dbReference type="Proteomes" id="UP000266152">
    <property type="component" value="Unassembled WGS sequence"/>
</dbReference>
<keyword evidence="4" id="KW-1133">Transmembrane helix</keyword>
<feature type="domain" description="WSC" evidence="9">
    <location>
        <begin position="255"/>
        <end position="345"/>
    </location>
</feature>
<dbReference type="PANTHER" id="PTHR24269">
    <property type="entry name" value="KREMEN PROTEIN"/>
    <property type="match status" value="1"/>
</dbReference>
<feature type="domain" description="WSC" evidence="9">
    <location>
        <begin position="534"/>
        <end position="624"/>
    </location>
</feature>
<dbReference type="AlphaFoldDB" id="A0A395SQ51"/>
<keyword evidence="5" id="KW-0472">Membrane</keyword>
<dbReference type="GO" id="GO:0005886">
    <property type="term" value="C:plasma membrane"/>
    <property type="evidence" value="ECO:0007669"/>
    <property type="project" value="TreeGrafter"/>
</dbReference>
<dbReference type="SMART" id="SM00321">
    <property type="entry name" value="WSC"/>
    <property type="match status" value="3"/>
</dbReference>
<comment type="subcellular location">
    <subcellularLocation>
        <location evidence="1">Membrane</location>
        <topology evidence="1">Single-pass membrane protein</topology>
    </subcellularLocation>
</comment>
<keyword evidence="3 8" id="KW-0732">Signal</keyword>
<evidence type="ECO:0000256" key="8">
    <source>
        <dbReference type="SAM" id="SignalP"/>
    </source>
</evidence>
<gene>
    <name evidence="10" type="ORF">FSPOR_1160</name>
</gene>
<dbReference type="Pfam" id="PF01822">
    <property type="entry name" value="WSC"/>
    <property type="match status" value="3"/>
</dbReference>
<evidence type="ECO:0000256" key="3">
    <source>
        <dbReference type="ARBA" id="ARBA00022729"/>
    </source>
</evidence>
<feature type="region of interest" description="Disordered" evidence="7">
    <location>
        <begin position="744"/>
        <end position="769"/>
    </location>
</feature>
<evidence type="ECO:0000256" key="5">
    <source>
        <dbReference type="ARBA" id="ARBA00023136"/>
    </source>
</evidence>
<feature type="region of interest" description="Disordered" evidence="7">
    <location>
        <begin position="124"/>
        <end position="156"/>
    </location>
</feature>
<evidence type="ECO:0000256" key="4">
    <source>
        <dbReference type="ARBA" id="ARBA00022989"/>
    </source>
</evidence>
<comment type="caution">
    <text evidence="10">The sequence shown here is derived from an EMBL/GenBank/DDBJ whole genome shotgun (WGS) entry which is preliminary data.</text>
</comment>
<evidence type="ECO:0000313" key="10">
    <source>
        <dbReference type="EMBL" id="RGP74583.1"/>
    </source>
</evidence>
<proteinExistence type="predicted"/>
<evidence type="ECO:0000256" key="1">
    <source>
        <dbReference type="ARBA" id="ARBA00004167"/>
    </source>
</evidence>
<feature type="compositionally biased region" description="Low complexity" evidence="7">
    <location>
        <begin position="136"/>
        <end position="155"/>
    </location>
</feature>
<evidence type="ECO:0000259" key="9">
    <source>
        <dbReference type="PROSITE" id="PS51212"/>
    </source>
</evidence>